<dbReference type="HAMAP" id="MF_00386">
    <property type="entry name" value="UPF0161_YidD"/>
    <property type="match status" value="1"/>
</dbReference>
<proteinExistence type="inferred from homology"/>
<dbReference type="PROSITE" id="PS51257">
    <property type="entry name" value="PROKAR_LIPOPROTEIN"/>
    <property type="match status" value="1"/>
</dbReference>
<dbReference type="OrthoDB" id="9801753at2"/>
<reference evidence="3 4" key="1">
    <citation type="submission" date="2019-03" db="EMBL/GenBank/DDBJ databases">
        <title>Genomic Encyclopedia of Type Strains, Phase IV (KMG-IV): sequencing the most valuable type-strain genomes for metagenomic binning, comparative biology and taxonomic classification.</title>
        <authorList>
            <person name="Goeker M."/>
        </authorList>
    </citation>
    <scope>NUCLEOTIDE SEQUENCE [LARGE SCALE GENOMIC DNA]</scope>
    <source>
        <strain evidence="3 4">DSM 24830</strain>
    </source>
</reference>
<accession>A0A4R1F945</accession>
<comment type="caution">
    <text evidence="3">The sequence shown here is derived from an EMBL/GenBank/DDBJ whole genome shotgun (WGS) entry which is preliminary data.</text>
</comment>
<gene>
    <name evidence="3" type="ORF">EV695_1137</name>
</gene>
<keyword evidence="1" id="KW-1003">Cell membrane</keyword>
<name>A0A4R1F945_9GAMM</name>
<dbReference type="PANTHER" id="PTHR33383">
    <property type="entry name" value="MEMBRANE PROTEIN INSERTION EFFICIENCY FACTOR-RELATED"/>
    <property type="match status" value="1"/>
</dbReference>
<dbReference type="GO" id="GO:0005886">
    <property type="term" value="C:plasma membrane"/>
    <property type="evidence" value="ECO:0007669"/>
    <property type="project" value="UniProtKB-SubCell"/>
</dbReference>
<comment type="function">
    <text evidence="1">Could be involved in insertion of integral membrane proteins into the membrane.</text>
</comment>
<protein>
    <recommendedName>
        <fullName evidence="1">Putative membrane protein insertion efficiency factor</fullName>
    </recommendedName>
</protein>
<dbReference type="PANTHER" id="PTHR33383:SF1">
    <property type="entry name" value="MEMBRANE PROTEIN INSERTION EFFICIENCY FACTOR-RELATED"/>
    <property type="match status" value="1"/>
</dbReference>
<keyword evidence="1" id="KW-0472">Membrane</keyword>
<comment type="subcellular location">
    <subcellularLocation>
        <location evidence="1">Cell membrane</location>
        <topology evidence="1">Peripheral membrane protein</topology>
        <orientation evidence="1">Cytoplasmic side</orientation>
    </subcellularLocation>
</comment>
<dbReference type="Proteomes" id="UP000294887">
    <property type="component" value="Unassembled WGS sequence"/>
</dbReference>
<dbReference type="EMBL" id="SMFQ01000002">
    <property type="protein sequence ID" value="TCJ89274.1"/>
    <property type="molecule type" value="Genomic_DNA"/>
</dbReference>
<dbReference type="NCBIfam" id="TIGR00278">
    <property type="entry name" value="membrane protein insertion efficiency factor YidD"/>
    <property type="match status" value="1"/>
</dbReference>
<sequence>MRWFLLKIIRGYQIFLSPVLGSSCRFEPTCSSYTHQAIDKHGAIKGTWLGLKRIGKCHPWNEGGYDPVPDKKQSIPKPPPHL</sequence>
<dbReference type="AlphaFoldDB" id="A0A4R1F945"/>
<evidence type="ECO:0000313" key="4">
    <source>
        <dbReference type="Proteomes" id="UP000294887"/>
    </source>
</evidence>
<dbReference type="SMART" id="SM01234">
    <property type="entry name" value="Haemolytic"/>
    <property type="match status" value="1"/>
</dbReference>
<evidence type="ECO:0000313" key="3">
    <source>
        <dbReference type="EMBL" id="TCJ89274.1"/>
    </source>
</evidence>
<organism evidence="3 4">
    <name type="scientific">Cocleimonas flava</name>
    <dbReference type="NCBI Taxonomy" id="634765"/>
    <lineage>
        <taxon>Bacteria</taxon>
        <taxon>Pseudomonadati</taxon>
        <taxon>Pseudomonadota</taxon>
        <taxon>Gammaproteobacteria</taxon>
        <taxon>Thiotrichales</taxon>
        <taxon>Thiotrichaceae</taxon>
        <taxon>Cocleimonas</taxon>
    </lineage>
</organism>
<evidence type="ECO:0000256" key="1">
    <source>
        <dbReference type="HAMAP-Rule" id="MF_00386"/>
    </source>
</evidence>
<evidence type="ECO:0000256" key="2">
    <source>
        <dbReference type="SAM" id="MobiDB-lite"/>
    </source>
</evidence>
<feature type="region of interest" description="Disordered" evidence="2">
    <location>
        <begin position="61"/>
        <end position="82"/>
    </location>
</feature>
<dbReference type="InterPro" id="IPR002696">
    <property type="entry name" value="Membr_insert_effic_factor_YidD"/>
</dbReference>
<dbReference type="RefSeq" id="WP_131904912.1">
    <property type="nucleotide sequence ID" value="NZ_BAAAFU010000008.1"/>
</dbReference>
<keyword evidence="4" id="KW-1185">Reference proteome</keyword>
<comment type="similarity">
    <text evidence="1">Belongs to the UPF0161 family.</text>
</comment>
<dbReference type="Pfam" id="PF01809">
    <property type="entry name" value="YidD"/>
    <property type="match status" value="1"/>
</dbReference>